<feature type="region of interest" description="Disordered" evidence="1">
    <location>
        <begin position="832"/>
        <end position="884"/>
    </location>
</feature>
<feature type="compositionally biased region" description="Low complexity" evidence="1">
    <location>
        <begin position="17"/>
        <end position="30"/>
    </location>
</feature>
<sequence length="1028" mass="107291">MTSPPSSKPFSAPQQLARSAGGAASCGASRKSTRRGDGEEHPSSAPHLASTTALQPPPPFGGRVDADNVAPTSSVQTVAGGGGGWEASLSPSRGYTATCRGAGQGALQREAPTHSHGNAAPSTEPHLSHSSSSLPQQQSPPPPPRADLHRLKRRRTEQASFTSLYKEICMYLDAVAATQQAHQMEAAHAQEGAEEDAPAEREQVRDSSISSSSYGAAAHGYSASAPPPPSSSAFTFVSASGPLNTGASYTTAFDDIGGATATSPTTAPPMTVDAAVEDTLRVLRTCWEYRGAPHDAFEPVRLLSPITVHLLTTYGHHTVTRSGEYVVLRGGAEQLPWVGCLYGILQSYVYRGRQQLQQQGHRLHSGGIGGPAETTTSGITTTADPVLTGEHNTYSSSISRVLLLNCHSFGWLDHVGSDEYERSHRRLYQAREALVSLLEDVRYATLGWRASCPLCSSSTVGGDASTSVLLGDTIVMEGGAPSLGLASSRNTFTAHYQYGRGIACCVPEQRPPALLKTRGQTCDVVGGNHSSSNNSVGGGGQREGAAQFGLCAMHQMALEEVRRHSSPRWPAPPAPNTYQAVEEAVPRRNGSNGGGGVHRSHPSPPTPLSAYDPLSSPTLDVSHLPAVSCGTCRAAGVLGQAVLMGPTGPLVIHLQFEEREWLEAAAPLMGLMGGEVMARPVPHGGWTLTETTAVCPAPLVNTAALRTDPAGALAAVLYAQMQGHGTAGLARTPHSAYAAGGGRSSGSGLSSSPPPLTAIPGGGAVSLPEFVEWLVGLLHTPPPALVVEWHSSSSISVSSCCSPTTGTQPLQMRYSSADSSLYPEYANTTQMAAPNTQASSASSAELPHPCPPPHLVHSDGSSNNHNSGNFPPSPPSVPLGMSVRPRHPAVPQLLETYADVVRSHPPTDTAGLSAAAAAASFPLSTAAPHATTSTFGTHYNLQSMLTSASLQAAEKDQVLLEWVQAAQNALRPCEATAYFDSVDRPLVLAKGLEVVMEGERYVNANSVATSLQFRPRLAGLRDHYAAAE</sequence>
<feature type="region of interest" description="Disordered" evidence="1">
    <location>
        <begin position="1"/>
        <end position="157"/>
    </location>
</feature>
<feature type="compositionally biased region" description="Low complexity" evidence="1">
    <location>
        <begin position="858"/>
        <end position="870"/>
    </location>
</feature>
<dbReference type="VEuPathDB" id="TriTrypDB:LpyrH10_25_0370"/>
<feature type="compositionally biased region" description="Polar residues" evidence="1">
    <location>
        <begin position="832"/>
        <end position="843"/>
    </location>
</feature>
<evidence type="ECO:0000313" key="3">
    <source>
        <dbReference type="Proteomes" id="UP000037923"/>
    </source>
</evidence>
<feature type="region of interest" description="Disordered" evidence="1">
    <location>
        <begin position="183"/>
        <end position="231"/>
    </location>
</feature>
<dbReference type="EMBL" id="LGTL01000025">
    <property type="protein sequence ID" value="KPA75224.1"/>
    <property type="molecule type" value="Genomic_DNA"/>
</dbReference>
<dbReference type="GeneID" id="26908823"/>
<organism evidence="2 3">
    <name type="scientific">Leptomonas pyrrhocoris</name>
    <name type="common">Firebug parasite</name>
    <dbReference type="NCBI Taxonomy" id="157538"/>
    <lineage>
        <taxon>Eukaryota</taxon>
        <taxon>Discoba</taxon>
        <taxon>Euglenozoa</taxon>
        <taxon>Kinetoplastea</taxon>
        <taxon>Metakinetoplastina</taxon>
        <taxon>Trypanosomatida</taxon>
        <taxon>Trypanosomatidae</taxon>
        <taxon>Leishmaniinae</taxon>
        <taxon>Leptomonas</taxon>
    </lineage>
</organism>
<reference evidence="2 3" key="1">
    <citation type="submission" date="2015-07" db="EMBL/GenBank/DDBJ databases">
        <title>High-quality genome of monoxenous trypanosomatid Leptomonas pyrrhocoris.</title>
        <authorList>
            <person name="Flegontov P."/>
            <person name="Butenko A."/>
            <person name="Firsov S."/>
            <person name="Vlcek C."/>
            <person name="Logacheva M.D."/>
            <person name="Field M."/>
            <person name="Filatov D."/>
            <person name="Flegontova O."/>
            <person name="Gerasimov E."/>
            <person name="Jackson A.P."/>
            <person name="Kelly S."/>
            <person name="Opperdoes F."/>
            <person name="O'Reilly A."/>
            <person name="Votypka J."/>
            <person name="Yurchenko V."/>
            <person name="Lukes J."/>
        </authorList>
    </citation>
    <scope>NUCLEOTIDE SEQUENCE [LARGE SCALE GENOMIC DNA]</scope>
    <source>
        <strain evidence="2">H10</strain>
    </source>
</reference>
<name>A0A0N0VDI7_LEPPY</name>
<feature type="compositionally biased region" description="Low complexity" evidence="1">
    <location>
        <begin position="207"/>
        <end position="224"/>
    </location>
</feature>
<dbReference type="AlphaFoldDB" id="A0A0N0VDI7"/>
<protein>
    <submittedName>
        <fullName evidence="2">Uncharacterized protein</fullName>
    </submittedName>
</protein>
<dbReference type="RefSeq" id="XP_015653663.1">
    <property type="nucleotide sequence ID" value="XM_015807581.1"/>
</dbReference>
<evidence type="ECO:0000256" key="1">
    <source>
        <dbReference type="SAM" id="MobiDB-lite"/>
    </source>
</evidence>
<feature type="region of interest" description="Disordered" evidence="1">
    <location>
        <begin position="586"/>
        <end position="614"/>
    </location>
</feature>
<dbReference type="EMBL" id="LGTL01000025">
    <property type="protein sequence ID" value="KPA75225.1"/>
    <property type="molecule type" value="Genomic_DNA"/>
</dbReference>
<feature type="compositionally biased region" description="Polar residues" evidence="1">
    <location>
        <begin position="1"/>
        <end position="16"/>
    </location>
</feature>
<proteinExistence type="predicted"/>
<dbReference type="Proteomes" id="UP000037923">
    <property type="component" value="Unassembled WGS sequence"/>
</dbReference>
<dbReference type="OMA" id="ASCERHR"/>
<dbReference type="RefSeq" id="XP_015653664.1">
    <property type="nucleotide sequence ID" value="XM_015807582.1"/>
</dbReference>
<dbReference type="OrthoDB" id="262305at2759"/>
<accession>A0A0N0VDI7</accession>
<evidence type="ECO:0000313" key="2">
    <source>
        <dbReference type="EMBL" id="KPA75224.1"/>
    </source>
</evidence>
<comment type="caution">
    <text evidence="2">The sequence shown here is derived from an EMBL/GenBank/DDBJ whole genome shotgun (WGS) entry which is preliminary data.</text>
</comment>
<keyword evidence="3" id="KW-1185">Reference proteome</keyword>
<gene>
    <name evidence="2" type="ORF">ABB37_08539</name>
</gene>
<feature type="compositionally biased region" description="Low complexity" evidence="1">
    <location>
        <begin position="128"/>
        <end position="137"/>
    </location>
</feature>